<accession>A0A1R0WVI5</accession>
<dbReference type="EMBL" id="MKQP01000067">
    <property type="protein sequence ID" value="OMD22366.1"/>
    <property type="molecule type" value="Genomic_DNA"/>
</dbReference>
<dbReference type="Proteomes" id="UP000187465">
    <property type="component" value="Unassembled WGS sequence"/>
</dbReference>
<dbReference type="AlphaFoldDB" id="A0A1R0WVI5"/>
<protein>
    <submittedName>
        <fullName evidence="1">Uncharacterized protein</fullName>
    </submittedName>
</protein>
<name>A0A1R0WVI5_9BACL</name>
<dbReference type="RefSeq" id="WP_036676751.1">
    <property type="nucleotide sequence ID" value="NZ_MKQP01000067.1"/>
</dbReference>
<proteinExistence type="predicted"/>
<reference evidence="1 2" key="1">
    <citation type="submission" date="2016-10" db="EMBL/GenBank/DDBJ databases">
        <title>Paenibacillus species isolates.</title>
        <authorList>
            <person name="Beno S.M."/>
        </authorList>
    </citation>
    <scope>NUCLEOTIDE SEQUENCE [LARGE SCALE GENOMIC DNA]</scope>
    <source>
        <strain evidence="1 2">FSL H7-0604</strain>
    </source>
</reference>
<evidence type="ECO:0000313" key="1">
    <source>
        <dbReference type="EMBL" id="OMD22366.1"/>
    </source>
</evidence>
<evidence type="ECO:0000313" key="2">
    <source>
        <dbReference type="Proteomes" id="UP000187465"/>
    </source>
</evidence>
<organism evidence="1 2">
    <name type="scientific">Paenibacillus odorifer</name>
    <dbReference type="NCBI Taxonomy" id="189426"/>
    <lineage>
        <taxon>Bacteria</taxon>
        <taxon>Bacillati</taxon>
        <taxon>Bacillota</taxon>
        <taxon>Bacilli</taxon>
        <taxon>Bacillales</taxon>
        <taxon>Paenibacillaceae</taxon>
        <taxon>Paenibacillus</taxon>
    </lineage>
</organism>
<comment type="caution">
    <text evidence="1">The sequence shown here is derived from an EMBL/GenBank/DDBJ whole genome shotgun (WGS) entry which is preliminary data.</text>
</comment>
<gene>
    <name evidence="1" type="ORF">BJP51_05955</name>
</gene>
<sequence length="803" mass="91214">MTILGNENFTMELSDRGALQSLKLQGDPSEMNWVVDPSYLKEAGYADTDKLFGEWTIELDGNIIKSTDLLPKITPEGKHRVIVDFEGAPIAIRLTYSLEDERLRWTIEATNRSPQSVRINGLHVWLSLAYIMYRDENVQRNMSQSCAVFPHLGGDFAKIAAIRRSNKAPHLGVYGVQGRTVTVGTYCSYKNRFLEQVSPSLDGLLYHRLSLVEDGSSMTESAAADWIYGGAYSSLDLGAGETYSWEYIFHPCQNRDDFYRQGMAYGHPRWSYTPVLTRGGRFEAVVDLPQGQVLRELRLYSTLPGTELIRQENITNEAVRLESGSSYAISLQRLEPGEHKLELVLEDGRSDILVWNVLESIDWILEKRAEWLVNNNFGGTGEVERPYAFRPLSNQGESLGKVAFLLMKNSMAKAVPEQVAKAEIAAVLDVKEHWFEGGDFNHPRPLYGEFYRIYDLDYIGHVFYLLSRMDGSLLKIHSPREYLQWAAEIMCLRLDPDRHSGQREKDESRLNGIFVLYILDLLEALKQCGLSEEYKRLLTLWERFGRNLETGIQQYEGAITEHFYDNAGFGPTCETLCHLGNKEEAQRYGQLILANIGFSNDYRVQNPDRWWEALSYMIHSLWGGLVAGASRVAYEFLGDPEYLEAAYRSTMAVFNCYDWNVRSTPRRLLPGEAASTYSVAAPNLNMPELSRNRFGQSVFVGASDSLFASLFSGVTGDDWDMGEELVAYLMGFGTTTYLYRDPRGKMRCINGYIEEDSEGWIVTSYAAYPSRYVLLEDKLEYRTTEGMLEPHVRLAGGMFSPCL</sequence>